<reference evidence="2 3" key="1">
    <citation type="submission" date="2014-06" db="EMBL/GenBank/DDBJ databases">
        <title>Evolutionary Origins and Diversification of the Mycorrhizal Mutualists.</title>
        <authorList>
            <consortium name="DOE Joint Genome Institute"/>
            <consortium name="Mycorrhizal Genomics Consortium"/>
            <person name="Kohler A."/>
            <person name="Kuo A."/>
            <person name="Nagy L.G."/>
            <person name="Floudas D."/>
            <person name="Copeland A."/>
            <person name="Barry K.W."/>
            <person name="Cichocki N."/>
            <person name="Veneault-Fourrey C."/>
            <person name="LaButti K."/>
            <person name="Lindquist E.A."/>
            <person name="Lipzen A."/>
            <person name="Lundell T."/>
            <person name="Morin E."/>
            <person name="Murat C."/>
            <person name="Riley R."/>
            <person name="Ohm R."/>
            <person name="Sun H."/>
            <person name="Tunlid A."/>
            <person name="Henrissat B."/>
            <person name="Grigoriev I.V."/>
            <person name="Hibbett D.S."/>
            <person name="Martin F."/>
        </authorList>
    </citation>
    <scope>NUCLEOTIDE SEQUENCE [LARGE SCALE GENOMIC DNA]</scope>
    <source>
        <strain evidence="2 3">SS14</strain>
    </source>
</reference>
<gene>
    <name evidence="2" type="ORF">M422DRAFT_252770</name>
</gene>
<evidence type="ECO:0000313" key="2">
    <source>
        <dbReference type="EMBL" id="KIJ43856.1"/>
    </source>
</evidence>
<feature type="transmembrane region" description="Helical" evidence="1">
    <location>
        <begin position="81"/>
        <end position="102"/>
    </location>
</feature>
<keyword evidence="1" id="KW-0812">Transmembrane</keyword>
<evidence type="ECO:0000313" key="3">
    <source>
        <dbReference type="Proteomes" id="UP000054279"/>
    </source>
</evidence>
<name>A0A0C9VZ84_SPHS4</name>
<sequence>MAMSTAITSAACQIFYIHRCWALSHNWLFVLAASLVLAGSIGTSVAVTWATVELVKSLTDITMNWKRLMHVTNIIVLTQRAYYACTLACDVLITIFTCYYLLPKKSRFDQTNTTNSRQISSVSGNSIRR</sequence>
<organism evidence="2 3">
    <name type="scientific">Sphaerobolus stellatus (strain SS14)</name>
    <dbReference type="NCBI Taxonomy" id="990650"/>
    <lineage>
        <taxon>Eukaryota</taxon>
        <taxon>Fungi</taxon>
        <taxon>Dikarya</taxon>
        <taxon>Basidiomycota</taxon>
        <taxon>Agaricomycotina</taxon>
        <taxon>Agaricomycetes</taxon>
        <taxon>Phallomycetidae</taxon>
        <taxon>Geastrales</taxon>
        <taxon>Sphaerobolaceae</taxon>
        <taxon>Sphaerobolus</taxon>
    </lineage>
</organism>
<dbReference type="HOGENOM" id="CLU_1950189_0_0_1"/>
<feature type="transmembrane region" description="Helical" evidence="1">
    <location>
        <begin position="27"/>
        <end position="50"/>
    </location>
</feature>
<evidence type="ECO:0000256" key="1">
    <source>
        <dbReference type="SAM" id="Phobius"/>
    </source>
</evidence>
<protein>
    <submittedName>
        <fullName evidence="2">Uncharacterized protein</fullName>
    </submittedName>
</protein>
<dbReference type="EMBL" id="KN837120">
    <property type="protein sequence ID" value="KIJ43856.1"/>
    <property type="molecule type" value="Genomic_DNA"/>
</dbReference>
<keyword evidence="3" id="KW-1185">Reference proteome</keyword>
<accession>A0A0C9VZ84</accession>
<dbReference type="Proteomes" id="UP000054279">
    <property type="component" value="Unassembled WGS sequence"/>
</dbReference>
<keyword evidence="1" id="KW-1133">Transmembrane helix</keyword>
<proteinExistence type="predicted"/>
<keyword evidence="1" id="KW-0472">Membrane</keyword>
<dbReference type="AlphaFoldDB" id="A0A0C9VZ84"/>